<dbReference type="FunCoup" id="A0A6P8QNZ0">
    <property type="interactions" value="43"/>
</dbReference>
<dbReference type="CTD" id="83742"/>
<evidence type="ECO:0000256" key="3">
    <source>
        <dbReference type="ARBA" id="ARBA00022989"/>
    </source>
</evidence>
<keyword evidence="4 5" id="KW-0472">Membrane</keyword>
<evidence type="ECO:0000256" key="1">
    <source>
        <dbReference type="ARBA" id="ARBA00004141"/>
    </source>
</evidence>
<dbReference type="GO" id="GO:0019911">
    <property type="term" value="F:structural constituent of myelin sheath"/>
    <property type="evidence" value="ECO:0007669"/>
    <property type="project" value="TreeGrafter"/>
</dbReference>
<sequence>MNRPQPQQVASRSLSVNRAFLRSLPGVLRLLQLLAGTGLWITIASHKYDGNVHFVLFVAVFFWLLTLALYFLTLLDKQDLVPVAGGERWLLTNAVHDLLASCLYAVAAGLLVAKTQQYSYCNLETYRLPCAYNVYLAACALAALGCALYLASALYLGYRKCRQREGIV</sequence>
<feature type="transmembrane region" description="Helical" evidence="6">
    <location>
        <begin position="94"/>
        <end position="113"/>
    </location>
</feature>
<dbReference type="InterPro" id="IPR008253">
    <property type="entry name" value="Marvel"/>
</dbReference>
<dbReference type="Proteomes" id="UP000515159">
    <property type="component" value="Chromosome 4"/>
</dbReference>
<dbReference type="RefSeq" id="XP_033798749.1">
    <property type="nucleotide sequence ID" value="XM_033942858.1"/>
</dbReference>
<feature type="domain" description="MARVEL" evidence="7">
    <location>
        <begin position="20"/>
        <end position="161"/>
    </location>
</feature>
<keyword evidence="2 5" id="KW-0812">Transmembrane</keyword>
<dbReference type="GeneID" id="117359657"/>
<accession>A0A6P8QNZ0</accession>
<protein>
    <submittedName>
        <fullName evidence="9">MARVEL domain-containing protein 1</fullName>
    </submittedName>
</protein>
<evidence type="ECO:0000259" key="7">
    <source>
        <dbReference type="PROSITE" id="PS51225"/>
    </source>
</evidence>
<feature type="transmembrane region" description="Helical" evidence="6">
    <location>
        <begin position="134"/>
        <end position="158"/>
    </location>
</feature>
<dbReference type="AlphaFoldDB" id="A0A6P8QNZ0"/>
<evidence type="ECO:0000313" key="8">
    <source>
        <dbReference type="Proteomes" id="UP000515159"/>
    </source>
</evidence>
<evidence type="ECO:0000256" key="2">
    <source>
        <dbReference type="ARBA" id="ARBA00022692"/>
    </source>
</evidence>
<dbReference type="InParanoid" id="A0A6P8QNZ0"/>
<name>A0A6P8QNZ0_GEOSA</name>
<evidence type="ECO:0000256" key="5">
    <source>
        <dbReference type="PROSITE-ProRule" id="PRU00581"/>
    </source>
</evidence>
<evidence type="ECO:0000256" key="4">
    <source>
        <dbReference type="ARBA" id="ARBA00023136"/>
    </source>
</evidence>
<comment type="subcellular location">
    <subcellularLocation>
        <location evidence="1">Membrane</location>
        <topology evidence="1">Multi-pass membrane protein</topology>
    </subcellularLocation>
</comment>
<dbReference type="GO" id="GO:0016020">
    <property type="term" value="C:membrane"/>
    <property type="evidence" value="ECO:0007669"/>
    <property type="project" value="UniProtKB-SubCell"/>
</dbReference>
<evidence type="ECO:0000313" key="9">
    <source>
        <dbReference type="RefSeq" id="XP_033798749.1"/>
    </source>
</evidence>
<reference evidence="9" key="1">
    <citation type="submission" date="2025-08" db="UniProtKB">
        <authorList>
            <consortium name="RefSeq"/>
        </authorList>
    </citation>
    <scope>IDENTIFICATION</scope>
</reference>
<dbReference type="KEGG" id="gsh:117359657"/>
<dbReference type="PANTHER" id="PTHR22776">
    <property type="entry name" value="MARVEL-CONTAINING POTENTIAL LIPID RAFT-ASSOCIATED PROTEIN"/>
    <property type="match status" value="1"/>
</dbReference>
<evidence type="ECO:0000256" key="6">
    <source>
        <dbReference type="SAM" id="Phobius"/>
    </source>
</evidence>
<keyword evidence="3 6" id="KW-1133">Transmembrane helix</keyword>
<proteinExistence type="predicted"/>
<dbReference type="OrthoDB" id="9938733at2759"/>
<organism evidence="8 9">
    <name type="scientific">Geotrypetes seraphini</name>
    <name type="common">Gaboon caecilian</name>
    <name type="synonym">Caecilia seraphini</name>
    <dbReference type="NCBI Taxonomy" id="260995"/>
    <lineage>
        <taxon>Eukaryota</taxon>
        <taxon>Metazoa</taxon>
        <taxon>Chordata</taxon>
        <taxon>Craniata</taxon>
        <taxon>Vertebrata</taxon>
        <taxon>Euteleostomi</taxon>
        <taxon>Amphibia</taxon>
        <taxon>Gymnophiona</taxon>
        <taxon>Geotrypetes</taxon>
    </lineage>
</organism>
<feature type="transmembrane region" description="Helical" evidence="6">
    <location>
        <begin position="54"/>
        <end position="74"/>
    </location>
</feature>
<dbReference type="InterPro" id="IPR050578">
    <property type="entry name" value="MARVEL-CKLF_proteins"/>
</dbReference>
<dbReference type="GO" id="GO:0042552">
    <property type="term" value="P:myelination"/>
    <property type="evidence" value="ECO:0007669"/>
    <property type="project" value="TreeGrafter"/>
</dbReference>
<gene>
    <name evidence="9" type="primary">MARVELD1</name>
</gene>
<dbReference type="Pfam" id="PF01284">
    <property type="entry name" value="MARVEL"/>
    <property type="match status" value="1"/>
</dbReference>
<keyword evidence="8" id="KW-1185">Reference proteome</keyword>
<dbReference type="PROSITE" id="PS51225">
    <property type="entry name" value="MARVEL"/>
    <property type="match status" value="1"/>
</dbReference>
<dbReference type="PANTHER" id="PTHR22776:SF28">
    <property type="entry name" value="MARVEL DOMAIN-CONTAINING PROTEIN 1"/>
    <property type="match status" value="1"/>
</dbReference>